<proteinExistence type="predicted"/>
<dbReference type="InterPro" id="IPR046609">
    <property type="entry name" value="DUF6668"/>
</dbReference>
<evidence type="ECO:0000313" key="2">
    <source>
        <dbReference type="Proteomes" id="UP000011760"/>
    </source>
</evidence>
<organism evidence="1 2">
    <name type="scientific">Corynebacterium callunae DSM 20147</name>
    <dbReference type="NCBI Taxonomy" id="1121353"/>
    <lineage>
        <taxon>Bacteria</taxon>
        <taxon>Bacillati</taxon>
        <taxon>Actinomycetota</taxon>
        <taxon>Actinomycetes</taxon>
        <taxon>Mycobacteriales</taxon>
        <taxon>Corynebacteriaceae</taxon>
        <taxon>Corynebacterium</taxon>
    </lineage>
</organism>
<dbReference type="AlphaFoldDB" id="M1USQ8"/>
<dbReference type="PATRIC" id="fig|1121353.3.peg.755"/>
<reference evidence="1 2" key="1">
    <citation type="submission" date="2013-02" db="EMBL/GenBank/DDBJ databases">
        <title>The complete genome sequence of Corynebacterium callunae DSM 20147.</title>
        <authorList>
            <person name="Ruckert C."/>
            <person name="Albersmeier A."/>
            <person name="Kalinowski J."/>
        </authorList>
    </citation>
    <scope>NUCLEOTIDE SEQUENCE [LARGE SCALE GENOMIC DNA]</scope>
    <source>
        <strain evidence="1 2">DSM 20147</strain>
    </source>
</reference>
<sequence length="216" mass="23308">MTMLRKNTKGSTITPQSLPGRIAVDRERLLGVAEYCLHDADQIEEDRASWAPAFWLVAAHGGAGASTLSQMWAPAGDAGNLFPALDASPLVVIVCRPSKTGLEAAHRAVLQVLADEAGQCQLVGVVCVADSAGKLPKPLAQKIRVIEEVTRVWHVPYMQSLRITDTDDLAVWSPDDPPMEKPKKKRPVTTAVPHTIAAVGREIFTAAGTKNQEDWT</sequence>
<dbReference type="EMBL" id="CP004354">
    <property type="protein sequence ID" value="AGG66182.1"/>
    <property type="molecule type" value="Genomic_DNA"/>
</dbReference>
<evidence type="ECO:0000313" key="1">
    <source>
        <dbReference type="EMBL" id="AGG66182.1"/>
    </source>
</evidence>
<gene>
    <name evidence="1" type="ORF">H924_03670</name>
</gene>
<protein>
    <submittedName>
        <fullName evidence="1">Uncharacterized protein</fullName>
    </submittedName>
</protein>
<dbReference type="HOGENOM" id="CLU_111045_0_0_11"/>
<dbReference type="eggNOG" id="ENOG5032SQM">
    <property type="taxonomic scope" value="Bacteria"/>
</dbReference>
<dbReference type="STRING" id="1121353.H924_03670"/>
<dbReference type="KEGG" id="ccn:H924_03670"/>
<keyword evidence="2" id="KW-1185">Reference proteome</keyword>
<dbReference type="Pfam" id="PF20373">
    <property type="entry name" value="DUF6668"/>
    <property type="match status" value="1"/>
</dbReference>
<dbReference type="Proteomes" id="UP000011760">
    <property type="component" value="Chromosome"/>
</dbReference>
<accession>M1USQ8</accession>
<name>M1USQ8_9CORY</name>